<dbReference type="RefSeq" id="WP_140849895.1">
    <property type="nucleotide sequence ID" value="NZ_RCZC01000002.1"/>
</dbReference>
<name>A0A502G0T3_9SPHN</name>
<accession>A0A502G0T3</accession>
<protein>
    <recommendedName>
        <fullName evidence="2">PilZ domain-containing protein</fullName>
    </recommendedName>
</protein>
<dbReference type="OrthoDB" id="7562267at2"/>
<evidence type="ECO:0000256" key="1">
    <source>
        <dbReference type="SAM" id="Phobius"/>
    </source>
</evidence>
<evidence type="ECO:0000313" key="4">
    <source>
        <dbReference type="Proteomes" id="UP000319931"/>
    </source>
</evidence>
<dbReference type="Proteomes" id="UP000319931">
    <property type="component" value="Unassembled WGS sequence"/>
</dbReference>
<comment type="caution">
    <text evidence="3">The sequence shown here is derived from an EMBL/GenBank/DDBJ whole genome shotgun (WGS) entry which is preliminary data.</text>
</comment>
<dbReference type="InterPro" id="IPR009875">
    <property type="entry name" value="PilZ_domain"/>
</dbReference>
<keyword evidence="1" id="KW-1133">Transmembrane helix</keyword>
<gene>
    <name evidence="3" type="ORF">EAH76_08955</name>
</gene>
<keyword evidence="1" id="KW-0812">Transmembrane</keyword>
<dbReference type="Pfam" id="PF07238">
    <property type="entry name" value="PilZ"/>
    <property type="match status" value="1"/>
</dbReference>
<dbReference type="AlphaFoldDB" id="A0A502G0T3"/>
<feature type="domain" description="PilZ" evidence="2">
    <location>
        <begin position="26"/>
        <end position="92"/>
    </location>
</feature>
<feature type="transmembrane region" description="Helical" evidence="1">
    <location>
        <begin position="137"/>
        <end position="157"/>
    </location>
</feature>
<keyword evidence="1" id="KW-0472">Membrane</keyword>
<dbReference type="GO" id="GO:0035438">
    <property type="term" value="F:cyclic-di-GMP binding"/>
    <property type="evidence" value="ECO:0007669"/>
    <property type="project" value="InterPro"/>
</dbReference>
<dbReference type="SUPFAM" id="SSF141371">
    <property type="entry name" value="PilZ domain-like"/>
    <property type="match status" value="1"/>
</dbReference>
<organism evidence="3 4">
    <name type="scientific">Sphingomonas glacialis</name>
    <dbReference type="NCBI Taxonomy" id="658225"/>
    <lineage>
        <taxon>Bacteria</taxon>
        <taxon>Pseudomonadati</taxon>
        <taxon>Pseudomonadota</taxon>
        <taxon>Alphaproteobacteria</taxon>
        <taxon>Sphingomonadales</taxon>
        <taxon>Sphingomonadaceae</taxon>
        <taxon>Sphingomonas</taxon>
    </lineage>
</organism>
<sequence length="158" mass="17049">MALIAKLVRDSRGAERETLDVAGTLRHVRNGPIDVVVEDLSVTGFRVRTEVGLDLHEKVTVGIPGIGQRTAYIVRQTGDGFGCEFLKPIDPQLVSAPANARSVVEVDFGGQLDQAMVREWSRQTPPEVERVSRGQRLLVVGGLGVAGWLTVIGIIALL</sequence>
<keyword evidence="4" id="KW-1185">Reference proteome</keyword>
<evidence type="ECO:0000259" key="2">
    <source>
        <dbReference type="Pfam" id="PF07238"/>
    </source>
</evidence>
<dbReference type="EMBL" id="RCZC01000002">
    <property type="protein sequence ID" value="TPG54743.1"/>
    <property type="molecule type" value="Genomic_DNA"/>
</dbReference>
<evidence type="ECO:0000313" key="3">
    <source>
        <dbReference type="EMBL" id="TPG54743.1"/>
    </source>
</evidence>
<proteinExistence type="predicted"/>
<reference evidence="3 4" key="1">
    <citation type="journal article" date="2019" name="Environ. Microbiol.">
        <title>Species interactions and distinct microbial communities in high Arctic permafrost affected cryosols are associated with the CH4 and CO2 gas fluxes.</title>
        <authorList>
            <person name="Altshuler I."/>
            <person name="Hamel J."/>
            <person name="Turney S."/>
            <person name="Magnuson E."/>
            <person name="Levesque R."/>
            <person name="Greer C."/>
            <person name="Whyte L.G."/>
        </authorList>
    </citation>
    <scope>NUCLEOTIDE SEQUENCE [LARGE SCALE GENOMIC DNA]</scope>
    <source>
        <strain evidence="3 4">E6.1</strain>
    </source>
</reference>